<dbReference type="InterPro" id="IPR053168">
    <property type="entry name" value="Glutamic_endopeptidase"/>
</dbReference>
<evidence type="ECO:0000313" key="2">
    <source>
        <dbReference type="EMBL" id="RZC51314.1"/>
    </source>
</evidence>
<dbReference type="Gramene" id="RZC51314">
    <property type="protein sequence ID" value="RZC51314"/>
    <property type="gene ID" value="C5167_019732"/>
</dbReference>
<organism evidence="2 3">
    <name type="scientific">Papaver somniferum</name>
    <name type="common">Opium poppy</name>
    <dbReference type="NCBI Taxonomy" id="3469"/>
    <lineage>
        <taxon>Eukaryota</taxon>
        <taxon>Viridiplantae</taxon>
        <taxon>Streptophyta</taxon>
        <taxon>Embryophyta</taxon>
        <taxon>Tracheophyta</taxon>
        <taxon>Spermatophyta</taxon>
        <taxon>Magnoliopsida</taxon>
        <taxon>Ranunculales</taxon>
        <taxon>Papaveraceae</taxon>
        <taxon>Papaveroideae</taxon>
        <taxon>Papaver</taxon>
    </lineage>
</organism>
<proteinExistence type="predicted"/>
<dbReference type="STRING" id="3469.A0A4Y7IR05"/>
<dbReference type="OMA" id="SHEQYHI"/>
<feature type="domain" description="Neprosin PEP catalytic" evidence="1">
    <location>
        <begin position="130"/>
        <end position="381"/>
    </location>
</feature>
<evidence type="ECO:0000259" key="1">
    <source>
        <dbReference type="PROSITE" id="PS52045"/>
    </source>
</evidence>
<dbReference type="InterPro" id="IPR025521">
    <property type="entry name" value="Neprosin_propep"/>
</dbReference>
<dbReference type="EMBL" id="CM010716">
    <property type="protein sequence ID" value="RZC51314.1"/>
    <property type="molecule type" value="Genomic_DNA"/>
</dbReference>
<dbReference type="InterPro" id="IPR004314">
    <property type="entry name" value="Neprosin"/>
</dbReference>
<sequence length="381" mass="42258">MAKLIDITRSLVLTILVFGILIHELVQGRKISDTTNKAVIKTIKGDNDEIIDCYNIFKQPAFDNELLVNQTIQMRPGSFPEGMQSNLEKFKPAHSWHKYGTCPEGSVPIRRFGKIYHPKRTLAPNQSQQSNDANSNNEYAVIRLADDNFQGVQAVINVWKPVTEPGEISASQIMIASSDYKEVIVAGWQVNKVLNGDDEPRFFLYWTVDGFQSTGCYNNLCPGFVQTSTAVTLGSSINPISVFNGAQYDTTFLVFREQSTGNWWVLVQGVEVGYWPASLFKELSEKATRIELGGQILNTRANGVHTSTQMGSGHLASEGGSGVSSYFYRVQIVDASNKMQEPQHGTWYQTNPNCYDVKIDERGGNGFSFHFGGPGLSAICQ</sequence>
<evidence type="ECO:0000313" key="3">
    <source>
        <dbReference type="Proteomes" id="UP000316621"/>
    </source>
</evidence>
<dbReference type="PROSITE" id="PS52045">
    <property type="entry name" value="NEPROSIN_PEP_CD"/>
    <property type="match status" value="1"/>
</dbReference>
<protein>
    <recommendedName>
        <fullName evidence="1">Neprosin PEP catalytic domain-containing protein</fullName>
    </recommendedName>
</protein>
<dbReference type="Proteomes" id="UP000316621">
    <property type="component" value="Chromosome 2"/>
</dbReference>
<reference evidence="2 3" key="1">
    <citation type="journal article" date="2018" name="Science">
        <title>The opium poppy genome and morphinan production.</title>
        <authorList>
            <person name="Guo L."/>
            <person name="Winzer T."/>
            <person name="Yang X."/>
            <person name="Li Y."/>
            <person name="Ning Z."/>
            <person name="He Z."/>
            <person name="Teodor R."/>
            <person name="Lu Y."/>
            <person name="Bowser T.A."/>
            <person name="Graham I.A."/>
            <person name="Ye K."/>
        </authorList>
    </citation>
    <scope>NUCLEOTIDE SEQUENCE [LARGE SCALE GENOMIC DNA]</scope>
    <source>
        <strain evidence="3">cv. HN1</strain>
        <tissue evidence="2">Leaves</tissue>
    </source>
</reference>
<gene>
    <name evidence="2" type="ORF">C5167_019732</name>
</gene>
<dbReference type="Pfam" id="PF03080">
    <property type="entry name" value="Neprosin"/>
    <property type="match status" value="1"/>
</dbReference>
<dbReference type="Gene3D" id="3.90.1320.10">
    <property type="entry name" value="Outer-capsid protein sigma 3, large lobe"/>
    <property type="match status" value="1"/>
</dbReference>
<keyword evidence="3" id="KW-1185">Reference proteome</keyword>
<dbReference type="PANTHER" id="PTHR31589:SF221">
    <property type="entry name" value="LIGASE, PUTATIVE (DUF239)-RELATED"/>
    <property type="match status" value="1"/>
</dbReference>
<accession>A0A4Y7IR05</accession>
<dbReference type="AlphaFoldDB" id="A0A4Y7IR05"/>
<dbReference type="OrthoDB" id="1873650at2759"/>
<name>A0A4Y7IR05_PAPSO</name>
<dbReference type="PANTHER" id="PTHR31589">
    <property type="entry name" value="PROTEIN, PUTATIVE (DUF239)-RELATED-RELATED"/>
    <property type="match status" value="1"/>
</dbReference>
<dbReference type="Pfam" id="PF14365">
    <property type="entry name" value="Neprosin_AP"/>
    <property type="match status" value="1"/>
</dbReference>